<dbReference type="Proteomes" id="UP000252015">
    <property type="component" value="Unassembled WGS sequence"/>
</dbReference>
<dbReference type="EC" id="3.1.22.4" evidence="1"/>
<dbReference type="InterPro" id="IPR012337">
    <property type="entry name" value="RNaseH-like_sf"/>
</dbReference>
<dbReference type="RefSeq" id="WP_113964579.1">
    <property type="nucleotide sequence ID" value="NZ_UEGW01000001.1"/>
</dbReference>
<dbReference type="InterPro" id="IPR036397">
    <property type="entry name" value="RNaseH_sf"/>
</dbReference>
<keyword evidence="2" id="KW-1185">Reference proteome</keyword>
<protein>
    <submittedName>
        <fullName evidence="1">Crossover junction endodeoxyribonuclease RuvC</fullName>
        <ecNumber evidence="1">3.1.22.4</ecNumber>
    </submittedName>
</protein>
<evidence type="ECO:0000313" key="2">
    <source>
        <dbReference type="Proteomes" id="UP000252015"/>
    </source>
</evidence>
<gene>
    <name evidence="1" type="primary">ruvC_2</name>
    <name evidence="1" type="ORF">MSP7336_04365</name>
</gene>
<organism evidence="1 2">
    <name type="scientific">Mycobacterium shimoidei</name>
    <dbReference type="NCBI Taxonomy" id="29313"/>
    <lineage>
        <taxon>Bacteria</taxon>
        <taxon>Bacillati</taxon>
        <taxon>Actinomycetota</taxon>
        <taxon>Actinomycetes</taxon>
        <taxon>Mycobacteriales</taxon>
        <taxon>Mycobacteriaceae</taxon>
        <taxon>Mycobacterium</taxon>
    </lineage>
</organism>
<keyword evidence="1" id="KW-0378">Hydrolase</keyword>
<evidence type="ECO:0000313" key="1">
    <source>
        <dbReference type="EMBL" id="SRX96090.1"/>
    </source>
</evidence>
<dbReference type="GO" id="GO:0003676">
    <property type="term" value="F:nucleic acid binding"/>
    <property type="evidence" value="ECO:0007669"/>
    <property type="project" value="InterPro"/>
</dbReference>
<accession>A0A375Z5A6</accession>
<dbReference type="Gene3D" id="3.30.420.10">
    <property type="entry name" value="Ribonuclease H-like superfamily/Ribonuclease H"/>
    <property type="match status" value="1"/>
</dbReference>
<reference evidence="1 2" key="1">
    <citation type="submission" date="2018-05" db="EMBL/GenBank/DDBJ databases">
        <authorList>
            <consortium name="IHU Genomes"/>
        </authorList>
    </citation>
    <scope>NUCLEOTIDE SEQUENCE [LARGE SCALE GENOMIC DNA]</scope>
    <source>
        <strain evidence="1 2">P7336</strain>
    </source>
</reference>
<dbReference type="SUPFAM" id="SSF53098">
    <property type="entry name" value="Ribonuclease H-like"/>
    <property type="match status" value="1"/>
</dbReference>
<dbReference type="AlphaFoldDB" id="A0A375Z5A6"/>
<proteinExistence type="predicted"/>
<dbReference type="GO" id="GO:0016787">
    <property type="term" value="F:hydrolase activity"/>
    <property type="evidence" value="ECO:0007669"/>
    <property type="project" value="UniProtKB-KW"/>
</dbReference>
<dbReference type="EMBL" id="UEGW01000001">
    <property type="protein sequence ID" value="SRX96090.1"/>
    <property type="molecule type" value="Genomic_DNA"/>
</dbReference>
<name>A0A375Z5A6_MYCSH</name>
<sequence>MSTVIGLDLSLTGSAIAAINLETGELATAVHRSPAPADDNLGAHVQRHRELVDGIVQQVLACAPELVVVEGLQFSVKEKDSSLTRRGFLWWAVAEGLVAGGAPIIEVAPSQIKQFAAGKGNASKAEVVAAYAAAWPAATRDKNIQDRADAAFAAALGVAWLRRGDVLPFKITVPRRKALAKIRPPSAQLRAA</sequence>